<comment type="caution">
    <text evidence="3">The sequence shown here is derived from an EMBL/GenBank/DDBJ whole genome shotgun (WGS) entry which is preliminary data.</text>
</comment>
<feature type="compositionally biased region" description="Polar residues" evidence="1">
    <location>
        <begin position="84"/>
        <end position="93"/>
    </location>
</feature>
<reference evidence="3 4" key="1">
    <citation type="submission" date="2015-03" db="EMBL/GenBank/DDBJ databases">
        <title>RNA-seq based gene annotation and comparative genomics of four Zymoseptoria species reveal species-specific pathogenicity related genes and transposable element activity.</title>
        <authorList>
            <person name="Grandaubert J."/>
            <person name="Bhattacharyya A."/>
            <person name="Stukenbrock E.H."/>
        </authorList>
    </citation>
    <scope>NUCLEOTIDE SEQUENCE [LARGE SCALE GENOMIC DNA]</scope>
    <source>
        <strain evidence="3 4">Zb18110</strain>
    </source>
</reference>
<sequence>MSDSAPPELPAEGEAHQPPIAPAETNDLPEKAEAQTTVESSIAELSAAEQKSAAADDSHQATNGVPQPTSDATASRSDPAPAPVQTTTLSDAPQSEEPETRPAVLIIGGLGYIGRFLATYIHSNKLASTLRLVDKQLPQLASLAPEHLEACSTNFLQADASREQSQSRIFDLPAKPDGSKQEFDFVFNCGGETRFSQEDEVYKLRSYELSLTVGKEAAKRNVKAFVELSLGSVYNGSRTPQKETDKTTKPHTKQAKWKLAAETELAKIPKLNLVVLRLPNVYGPYVGRWLGTQLTLARLYSSRTPKATMKWLWSGDLRTNTIHVQDAARAIWLAAEWRSKNSSIPNATSADRIVFNVVDRGQTTQGTLANIIKEIFDIETGFYNALVNTFARMNMDHVVDDVNDDTLDDWADLQEKAGVKGNGGPLTPFMEKELLKDADLSLDGSRFEEVVGFVPKHERLSKQEVEAVIESYRTMKWWP</sequence>
<dbReference type="SUPFAM" id="SSF51735">
    <property type="entry name" value="NAD(P)-binding Rossmann-fold domains"/>
    <property type="match status" value="1"/>
</dbReference>
<evidence type="ECO:0000256" key="1">
    <source>
        <dbReference type="SAM" id="MobiDB-lite"/>
    </source>
</evidence>
<feature type="region of interest" description="Disordered" evidence="1">
    <location>
        <begin position="1"/>
        <end position="100"/>
    </location>
</feature>
<accession>A0A0F4G866</accession>
<dbReference type="Proteomes" id="UP000033647">
    <property type="component" value="Unassembled WGS sequence"/>
</dbReference>
<proteinExistence type="predicted"/>
<evidence type="ECO:0000313" key="3">
    <source>
        <dbReference type="EMBL" id="KJX93212.1"/>
    </source>
</evidence>
<dbReference type="PANTHER" id="PTHR43245">
    <property type="entry name" value="BIFUNCTIONAL POLYMYXIN RESISTANCE PROTEIN ARNA"/>
    <property type="match status" value="1"/>
</dbReference>
<feature type="domain" description="NAD-dependent epimerase/dehydratase" evidence="2">
    <location>
        <begin position="104"/>
        <end position="338"/>
    </location>
</feature>
<dbReference type="Pfam" id="PF01370">
    <property type="entry name" value="Epimerase"/>
    <property type="match status" value="1"/>
</dbReference>
<protein>
    <recommendedName>
        <fullName evidence="2">NAD-dependent epimerase/dehydratase domain-containing protein</fullName>
    </recommendedName>
</protein>
<organism evidence="3 4">
    <name type="scientific">Zymoseptoria brevis</name>
    <dbReference type="NCBI Taxonomy" id="1047168"/>
    <lineage>
        <taxon>Eukaryota</taxon>
        <taxon>Fungi</taxon>
        <taxon>Dikarya</taxon>
        <taxon>Ascomycota</taxon>
        <taxon>Pezizomycotina</taxon>
        <taxon>Dothideomycetes</taxon>
        <taxon>Dothideomycetidae</taxon>
        <taxon>Mycosphaerellales</taxon>
        <taxon>Mycosphaerellaceae</taxon>
        <taxon>Zymoseptoria</taxon>
    </lineage>
</organism>
<dbReference type="InterPro" id="IPR001509">
    <property type="entry name" value="Epimerase_deHydtase"/>
</dbReference>
<dbReference type="AlphaFoldDB" id="A0A0F4G866"/>
<evidence type="ECO:0000259" key="2">
    <source>
        <dbReference type="Pfam" id="PF01370"/>
    </source>
</evidence>
<name>A0A0F4G866_9PEZI</name>
<dbReference type="OrthoDB" id="16464at2759"/>
<dbReference type="PANTHER" id="PTHR43245:SF11">
    <property type="entry name" value="LD23561P"/>
    <property type="match status" value="1"/>
</dbReference>
<dbReference type="InterPro" id="IPR050177">
    <property type="entry name" value="Lipid_A_modif_metabolic_enz"/>
</dbReference>
<dbReference type="Gene3D" id="3.40.50.720">
    <property type="entry name" value="NAD(P)-binding Rossmann-like Domain"/>
    <property type="match status" value="1"/>
</dbReference>
<dbReference type="STRING" id="1047168.A0A0F4G866"/>
<dbReference type="EMBL" id="LAFY01004323">
    <property type="protein sequence ID" value="KJX93212.1"/>
    <property type="molecule type" value="Genomic_DNA"/>
</dbReference>
<dbReference type="InterPro" id="IPR036291">
    <property type="entry name" value="NAD(P)-bd_dom_sf"/>
</dbReference>
<feature type="compositionally biased region" description="Polar residues" evidence="1">
    <location>
        <begin position="60"/>
        <end position="76"/>
    </location>
</feature>
<evidence type="ECO:0000313" key="4">
    <source>
        <dbReference type="Proteomes" id="UP000033647"/>
    </source>
</evidence>
<keyword evidence="4" id="KW-1185">Reference proteome</keyword>
<gene>
    <name evidence="3" type="ORF">TI39_contig4364g00002</name>
</gene>